<sequence length="112" mass="12567">MTDVFNRTLDPARYCVRENGVNVRLREPMARRAGSRRRMRVTTHASMTAANRSDARGETAEATAARTVCLRAGRRLRKDPGGRRAGQAEKLFEGRQLQLSKAFAPFVETGEF</sequence>
<protein>
    <submittedName>
        <fullName evidence="2">Uncharacterized protein</fullName>
    </submittedName>
</protein>
<evidence type="ECO:0000313" key="3">
    <source>
        <dbReference type="Proteomes" id="UP000821598"/>
    </source>
</evidence>
<comment type="caution">
    <text evidence="2">The sequence shown here is derived from an EMBL/GenBank/DDBJ whole genome shotgun (WGS) entry which is preliminary data.</text>
</comment>
<reference evidence="2 3" key="1">
    <citation type="submission" date="2019-08" db="EMBL/GenBank/DDBJ databases">
        <title>Paraburkholderia simonii sp. nov. and P. youngii sp. nov. Brazilian and Mexican Mimosa-associated rhizobia.</title>
        <authorList>
            <person name="Mavima L."/>
            <person name="Beukes C.W."/>
            <person name="Palmer M."/>
            <person name="De Meyer S.E."/>
            <person name="James E.K."/>
            <person name="Maluk M."/>
            <person name="Avontuur J.R."/>
            <person name="Chan W.Y."/>
            <person name="Venter S.N."/>
            <person name="Steenkamp E.T."/>
        </authorList>
    </citation>
    <scope>NUCLEOTIDE SEQUENCE [LARGE SCALE GENOMIC DNA]</scope>
    <source>
        <strain evidence="2 3">JPY454</strain>
    </source>
</reference>
<proteinExistence type="predicted"/>
<dbReference type="Proteomes" id="UP000821598">
    <property type="component" value="Unassembled WGS sequence"/>
</dbReference>
<dbReference type="EMBL" id="VOMC01000146">
    <property type="protein sequence ID" value="NVI09815.1"/>
    <property type="molecule type" value="Genomic_DNA"/>
</dbReference>
<name>A0ABX2NZ78_9BURK</name>
<evidence type="ECO:0000313" key="2">
    <source>
        <dbReference type="EMBL" id="NVI09815.1"/>
    </source>
</evidence>
<organism evidence="2 3">
    <name type="scientific">Paraburkholderia youngii</name>
    <dbReference type="NCBI Taxonomy" id="2782701"/>
    <lineage>
        <taxon>Bacteria</taxon>
        <taxon>Pseudomonadati</taxon>
        <taxon>Pseudomonadota</taxon>
        <taxon>Betaproteobacteria</taxon>
        <taxon>Burkholderiales</taxon>
        <taxon>Burkholderiaceae</taxon>
        <taxon>Paraburkholderia</taxon>
    </lineage>
</organism>
<evidence type="ECO:0000256" key="1">
    <source>
        <dbReference type="SAM" id="MobiDB-lite"/>
    </source>
</evidence>
<accession>A0ABX2NZ78</accession>
<keyword evidence="3" id="KW-1185">Reference proteome</keyword>
<feature type="region of interest" description="Disordered" evidence="1">
    <location>
        <begin position="28"/>
        <end position="64"/>
    </location>
</feature>
<gene>
    <name evidence="2" type="ORF">FSB64_41060</name>
</gene>